<keyword evidence="3" id="KW-1003">Cell membrane</keyword>
<evidence type="ECO:0000256" key="5">
    <source>
        <dbReference type="ARBA" id="ARBA00022989"/>
    </source>
</evidence>
<sequence length="301" mass="33288">MHTEVTWGLLIVVYLFTAGVSAGAMVASNAAFLLGGDRYERVARWGAYLAPFPIAFGTGVLLLDLGSPLNFFRLFMTLQYKSPMSWGSWAILLFTLLSLVYLYLWLPPRYQIGHVIKRVRVWQGGLAKGMPILAVSVASYTGVLLNAADRPLWQIALLPELFLVSAMSTGVAAVGVAVALSRRWRANHEEKRSLALVDIVLVGIELLIFGAMMIDSQIGTLNQQLAYAVLWTGSYAATFWIMIMLLGLVVPLILKIVEVRGRLSWKWTERVGLGSSLLVLVGGFFVRYVITYAGQMTGWLR</sequence>
<feature type="transmembrane region" description="Helical" evidence="7">
    <location>
        <begin position="46"/>
        <end position="66"/>
    </location>
</feature>
<keyword evidence="10" id="KW-1185">Reference proteome</keyword>
<dbReference type="GO" id="GO:0005886">
    <property type="term" value="C:plasma membrane"/>
    <property type="evidence" value="ECO:0007669"/>
    <property type="project" value="UniProtKB-SubCell"/>
</dbReference>
<dbReference type="AlphaFoldDB" id="A0A8S0X3Y1"/>
<dbReference type="Gene3D" id="1.20.1630.10">
    <property type="entry name" value="Formate dehydrogenase/DMSO reductase domain"/>
    <property type="match status" value="1"/>
</dbReference>
<keyword evidence="6 7" id="KW-0472">Membrane</keyword>
<dbReference type="InterPro" id="IPR005614">
    <property type="entry name" value="NrfD-like"/>
</dbReference>
<keyword evidence="4 7" id="KW-0812">Transmembrane</keyword>
<evidence type="ECO:0000256" key="7">
    <source>
        <dbReference type="SAM" id="Phobius"/>
    </source>
</evidence>
<organism evidence="8">
    <name type="scientific">Acididesulfobacillus acetoxydans</name>
    <dbReference type="NCBI Taxonomy" id="1561005"/>
    <lineage>
        <taxon>Bacteria</taxon>
        <taxon>Bacillati</taxon>
        <taxon>Bacillota</taxon>
        <taxon>Clostridia</taxon>
        <taxon>Eubacteriales</taxon>
        <taxon>Peptococcaceae</taxon>
        <taxon>Acididesulfobacillus</taxon>
    </lineage>
</organism>
<feature type="transmembrane region" description="Helical" evidence="7">
    <location>
        <begin position="6"/>
        <end position="34"/>
    </location>
</feature>
<dbReference type="EMBL" id="LR746496">
    <property type="protein sequence ID" value="CAA7600430.1"/>
    <property type="molecule type" value="Genomic_DNA"/>
</dbReference>
<gene>
    <name evidence="9" type="ORF">DEACI_1013</name>
    <name evidence="8" type="ORF">DEACI_1083</name>
</gene>
<evidence type="ECO:0000256" key="2">
    <source>
        <dbReference type="ARBA" id="ARBA00008929"/>
    </source>
</evidence>
<feature type="transmembrane region" description="Helical" evidence="7">
    <location>
        <begin position="193"/>
        <end position="214"/>
    </location>
</feature>
<proteinExistence type="inferred from homology"/>
<feature type="transmembrane region" description="Helical" evidence="7">
    <location>
        <begin position="160"/>
        <end position="181"/>
    </location>
</feature>
<feature type="transmembrane region" description="Helical" evidence="7">
    <location>
        <begin position="226"/>
        <end position="250"/>
    </location>
</feature>
<evidence type="ECO:0000256" key="3">
    <source>
        <dbReference type="ARBA" id="ARBA00022475"/>
    </source>
</evidence>
<feature type="transmembrane region" description="Helical" evidence="7">
    <location>
        <begin position="126"/>
        <end position="148"/>
    </location>
</feature>
<evidence type="ECO:0000256" key="4">
    <source>
        <dbReference type="ARBA" id="ARBA00022692"/>
    </source>
</evidence>
<evidence type="ECO:0000313" key="10">
    <source>
        <dbReference type="Proteomes" id="UP001071230"/>
    </source>
</evidence>
<evidence type="ECO:0000313" key="8">
    <source>
        <dbReference type="EMBL" id="CAA7600430.1"/>
    </source>
</evidence>
<dbReference type="InterPro" id="IPR052049">
    <property type="entry name" value="Electron_transfer_protein"/>
</dbReference>
<comment type="subcellular location">
    <subcellularLocation>
        <location evidence="1">Cell membrane</location>
        <topology evidence="1">Multi-pass membrane protein</topology>
    </subcellularLocation>
</comment>
<evidence type="ECO:0000256" key="6">
    <source>
        <dbReference type="ARBA" id="ARBA00023136"/>
    </source>
</evidence>
<dbReference type="Proteomes" id="UP000836597">
    <property type="component" value="Chromosome"/>
</dbReference>
<dbReference type="Proteomes" id="UP001071230">
    <property type="component" value="Unassembled WGS sequence"/>
</dbReference>
<evidence type="ECO:0000313" key="9">
    <source>
        <dbReference type="EMBL" id="CEJ06564.1"/>
    </source>
</evidence>
<dbReference type="KEGG" id="aacx:DEACI_1083"/>
<name>A0A8S0X3Y1_9FIRM</name>
<keyword evidence="5 7" id="KW-1133">Transmembrane helix</keyword>
<dbReference type="PANTHER" id="PTHR34856:SF2">
    <property type="entry name" value="PROTEIN NRFD"/>
    <property type="match status" value="1"/>
</dbReference>
<comment type="similarity">
    <text evidence="2">Belongs to the NrfD family.</text>
</comment>
<dbReference type="RefSeq" id="WP_240984106.1">
    <property type="nucleotide sequence ID" value="NZ_CDGJ01000032.1"/>
</dbReference>
<dbReference type="PANTHER" id="PTHR34856">
    <property type="entry name" value="PROTEIN NRFD"/>
    <property type="match status" value="1"/>
</dbReference>
<dbReference type="Pfam" id="PF03916">
    <property type="entry name" value="NrfD"/>
    <property type="match status" value="1"/>
</dbReference>
<protein>
    <submittedName>
        <fullName evidence="9">Polysulfide reductase, NrfD protein</fullName>
    </submittedName>
    <submittedName>
        <fullName evidence="8">Polysulphide reductase, NrfD</fullName>
    </submittedName>
</protein>
<reference evidence="8" key="2">
    <citation type="submission" date="2020-01" db="EMBL/GenBank/DDBJ databases">
        <authorList>
            <person name="Hornung B."/>
        </authorList>
    </citation>
    <scope>NUCLEOTIDE SEQUENCE</scope>
    <source>
        <strain evidence="8">PacBioINE</strain>
    </source>
</reference>
<reference evidence="9" key="1">
    <citation type="submission" date="2014-11" db="EMBL/GenBank/DDBJ databases">
        <authorList>
            <person name="Hornung B.V."/>
        </authorList>
    </citation>
    <scope>NUCLEOTIDE SEQUENCE</scope>
    <source>
        <strain evidence="9">INE</strain>
    </source>
</reference>
<feature type="transmembrane region" description="Helical" evidence="7">
    <location>
        <begin position="86"/>
        <end position="106"/>
    </location>
</feature>
<dbReference type="EMBL" id="CDGJ01000032">
    <property type="protein sequence ID" value="CEJ06564.1"/>
    <property type="molecule type" value="Genomic_DNA"/>
</dbReference>
<accession>A0A8S0X3Y1</accession>
<feature type="transmembrane region" description="Helical" evidence="7">
    <location>
        <begin position="271"/>
        <end position="290"/>
    </location>
</feature>
<evidence type="ECO:0000256" key="1">
    <source>
        <dbReference type="ARBA" id="ARBA00004651"/>
    </source>
</evidence>